<evidence type="ECO:0000256" key="9">
    <source>
        <dbReference type="ARBA" id="ARBA00023204"/>
    </source>
</evidence>
<keyword evidence="8" id="KW-0460">Magnesium</keyword>
<dbReference type="PANTHER" id="PTHR47707">
    <property type="entry name" value="8-OXO-DGTP DIPHOSPHATASE"/>
    <property type="match status" value="1"/>
</dbReference>
<comment type="cofactor">
    <cofactor evidence="1">
        <name>Mg(2+)</name>
        <dbReference type="ChEBI" id="CHEBI:18420"/>
    </cofactor>
</comment>
<dbReference type="EC" id="3.6.1.55" evidence="11"/>
<evidence type="ECO:0000256" key="3">
    <source>
        <dbReference type="ARBA" id="ARBA00022457"/>
    </source>
</evidence>
<dbReference type="GO" id="GO:0046872">
    <property type="term" value="F:metal ion binding"/>
    <property type="evidence" value="ECO:0007669"/>
    <property type="project" value="UniProtKB-KW"/>
</dbReference>
<evidence type="ECO:0000256" key="11">
    <source>
        <dbReference type="ARBA" id="ARBA00038905"/>
    </source>
</evidence>
<dbReference type="InterPro" id="IPR020084">
    <property type="entry name" value="NUDIX_hydrolase_CS"/>
</dbReference>
<dbReference type="GO" id="GO:0035539">
    <property type="term" value="F:8-oxo-7,8-dihydrodeoxyguanosine triphosphate pyrophosphatase activity"/>
    <property type="evidence" value="ECO:0007669"/>
    <property type="project" value="UniProtKB-EC"/>
</dbReference>
<evidence type="ECO:0000256" key="12">
    <source>
        <dbReference type="RuleBase" id="RU003476"/>
    </source>
</evidence>
<dbReference type="InterPro" id="IPR000086">
    <property type="entry name" value="NUDIX_hydrolase_dom"/>
</dbReference>
<dbReference type="PROSITE" id="PS51462">
    <property type="entry name" value="NUDIX"/>
    <property type="match status" value="1"/>
</dbReference>
<dbReference type="GO" id="GO:0044716">
    <property type="term" value="F:8-oxo-GDP phosphatase activity"/>
    <property type="evidence" value="ECO:0007669"/>
    <property type="project" value="TreeGrafter"/>
</dbReference>
<evidence type="ECO:0000256" key="7">
    <source>
        <dbReference type="ARBA" id="ARBA00022801"/>
    </source>
</evidence>
<keyword evidence="6" id="KW-0227">DNA damage</keyword>
<dbReference type="GO" id="GO:0006281">
    <property type="term" value="P:DNA repair"/>
    <property type="evidence" value="ECO:0007669"/>
    <property type="project" value="UniProtKB-KW"/>
</dbReference>
<accession>A0AA37XGY2</accession>
<reference evidence="14" key="1">
    <citation type="journal article" date="2014" name="Int. J. Syst. Evol. Microbiol.">
        <title>Complete genome sequence of Corynebacterium casei LMG S-19264T (=DSM 44701T), isolated from a smear-ripened cheese.</title>
        <authorList>
            <consortium name="US DOE Joint Genome Institute (JGI-PGF)"/>
            <person name="Walter F."/>
            <person name="Albersmeier A."/>
            <person name="Kalinowski J."/>
            <person name="Ruckert C."/>
        </authorList>
    </citation>
    <scope>NUCLEOTIDE SEQUENCE</scope>
    <source>
        <strain evidence="14">NBRC 112290</strain>
    </source>
</reference>
<evidence type="ECO:0000256" key="1">
    <source>
        <dbReference type="ARBA" id="ARBA00001946"/>
    </source>
</evidence>
<evidence type="ECO:0000313" key="14">
    <source>
        <dbReference type="EMBL" id="GMA33286.1"/>
    </source>
</evidence>
<dbReference type="Proteomes" id="UP001157161">
    <property type="component" value="Unassembled WGS sequence"/>
</dbReference>
<dbReference type="GO" id="GO:0006260">
    <property type="term" value="P:DNA replication"/>
    <property type="evidence" value="ECO:0007669"/>
    <property type="project" value="UniProtKB-KW"/>
</dbReference>
<keyword evidence="9" id="KW-0234">DNA repair</keyword>
<protein>
    <recommendedName>
        <fullName evidence="11">8-oxo-dGTP diphosphatase</fullName>
        <ecNumber evidence="11">3.6.1.55</ecNumber>
    </recommendedName>
</protein>
<dbReference type="PRINTS" id="PR00502">
    <property type="entry name" value="NUDIXFAMILY"/>
</dbReference>
<dbReference type="GO" id="GO:0044715">
    <property type="term" value="F:8-oxo-dGDP phosphatase activity"/>
    <property type="evidence" value="ECO:0007669"/>
    <property type="project" value="TreeGrafter"/>
</dbReference>
<evidence type="ECO:0000256" key="10">
    <source>
        <dbReference type="ARBA" id="ARBA00035861"/>
    </source>
</evidence>
<gene>
    <name evidence="14" type="ORF">GCM10025875_32780</name>
</gene>
<dbReference type="InterPro" id="IPR015797">
    <property type="entry name" value="NUDIX_hydrolase-like_dom_sf"/>
</dbReference>
<dbReference type="AlphaFoldDB" id="A0AA37XGY2"/>
<keyword evidence="4" id="KW-0235">DNA replication</keyword>
<name>A0AA37XGY2_9MICO</name>
<dbReference type="InterPro" id="IPR047127">
    <property type="entry name" value="MutT-like"/>
</dbReference>
<evidence type="ECO:0000256" key="4">
    <source>
        <dbReference type="ARBA" id="ARBA00022705"/>
    </source>
</evidence>
<comment type="similarity">
    <text evidence="2 12">Belongs to the Nudix hydrolase family.</text>
</comment>
<dbReference type="GO" id="GO:0008413">
    <property type="term" value="F:8-oxo-7,8-dihydroguanosine triphosphate pyrophosphatase activity"/>
    <property type="evidence" value="ECO:0007669"/>
    <property type="project" value="TreeGrafter"/>
</dbReference>
<evidence type="ECO:0000256" key="2">
    <source>
        <dbReference type="ARBA" id="ARBA00005582"/>
    </source>
</evidence>
<dbReference type="SUPFAM" id="SSF55811">
    <property type="entry name" value="Nudix"/>
    <property type="match status" value="1"/>
</dbReference>
<comment type="catalytic activity">
    <reaction evidence="10">
        <text>8-oxo-dGTP + H2O = 8-oxo-dGMP + diphosphate + H(+)</text>
        <dbReference type="Rhea" id="RHEA:31575"/>
        <dbReference type="ChEBI" id="CHEBI:15377"/>
        <dbReference type="ChEBI" id="CHEBI:15378"/>
        <dbReference type="ChEBI" id="CHEBI:33019"/>
        <dbReference type="ChEBI" id="CHEBI:63224"/>
        <dbReference type="ChEBI" id="CHEBI:77896"/>
        <dbReference type="EC" id="3.6.1.55"/>
    </reaction>
</comment>
<comment type="caution">
    <text evidence="14">The sequence shown here is derived from an EMBL/GenBank/DDBJ whole genome shotgun (WGS) entry which is preliminary data.</text>
</comment>
<dbReference type="PROSITE" id="PS00893">
    <property type="entry name" value="NUDIX_BOX"/>
    <property type="match status" value="1"/>
</dbReference>
<organism evidence="14 15">
    <name type="scientific">Litorihabitans aurantiacus</name>
    <dbReference type="NCBI Taxonomy" id="1930061"/>
    <lineage>
        <taxon>Bacteria</taxon>
        <taxon>Bacillati</taxon>
        <taxon>Actinomycetota</taxon>
        <taxon>Actinomycetes</taxon>
        <taxon>Micrococcales</taxon>
        <taxon>Beutenbergiaceae</taxon>
        <taxon>Litorihabitans</taxon>
    </lineage>
</organism>
<dbReference type="RefSeq" id="WP_284252002.1">
    <property type="nucleotide sequence ID" value="NZ_BSUM01000001.1"/>
</dbReference>
<keyword evidence="7 12" id="KW-0378">Hydrolase</keyword>
<evidence type="ECO:0000256" key="6">
    <source>
        <dbReference type="ARBA" id="ARBA00022763"/>
    </source>
</evidence>
<sequence length="135" mass="14704">MSVVHRVVAGALVDERGVLLLHRDAGRTFYPGCWDLPGGHVEPGEEPARALVRELREEVGVIADVAGDADLHVVDASGPEEMDLRMWVVRSWSGQPANLAPDEHDDLRWVGPGQWQGLDLAHPSVAELLRAVLHG</sequence>
<dbReference type="Gene3D" id="3.90.79.10">
    <property type="entry name" value="Nucleoside Triphosphate Pyrophosphohydrolase"/>
    <property type="match status" value="1"/>
</dbReference>
<reference evidence="14" key="2">
    <citation type="submission" date="2023-02" db="EMBL/GenBank/DDBJ databases">
        <authorList>
            <person name="Sun Q."/>
            <person name="Mori K."/>
        </authorList>
    </citation>
    <scope>NUCLEOTIDE SEQUENCE</scope>
    <source>
        <strain evidence="14">NBRC 112290</strain>
    </source>
</reference>
<dbReference type="Pfam" id="PF00293">
    <property type="entry name" value="NUDIX"/>
    <property type="match status" value="1"/>
</dbReference>
<dbReference type="InterPro" id="IPR020476">
    <property type="entry name" value="Nudix_hydrolase"/>
</dbReference>
<dbReference type="PANTHER" id="PTHR47707:SF1">
    <property type="entry name" value="NUDIX HYDROLASE FAMILY PROTEIN"/>
    <property type="match status" value="1"/>
</dbReference>
<feature type="domain" description="Nudix hydrolase" evidence="13">
    <location>
        <begin position="3"/>
        <end position="133"/>
    </location>
</feature>
<proteinExistence type="inferred from homology"/>
<evidence type="ECO:0000313" key="15">
    <source>
        <dbReference type="Proteomes" id="UP001157161"/>
    </source>
</evidence>
<keyword evidence="15" id="KW-1185">Reference proteome</keyword>
<keyword evidence="5" id="KW-0479">Metal-binding</keyword>
<keyword evidence="3" id="KW-0515">Mutator protein</keyword>
<dbReference type="EMBL" id="BSUM01000001">
    <property type="protein sequence ID" value="GMA33286.1"/>
    <property type="molecule type" value="Genomic_DNA"/>
</dbReference>
<evidence type="ECO:0000256" key="5">
    <source>
        <dbReference type="ARBA" id="ARBA00022723"/>
    </source>
</evidence>
<evidence type="ECO:0000256" key="8">
    <source>
        <dbReference type="ARBA" id="ARBA00022842"/>
    </source>
</evidence>
<evidence type="ECO:0000259" key="13">
    <source>
        <dbReference type="PROSITE" id="PS51462"/>
    </source>
</evidence>